<sequence>MQQYPPFRSLFIDESLRLTFDKLQAFLGVVFNQEEIEQVFFDAEHDLVSFKYYTFYTANGVLFPKWEVTGAVGEYEPETLFLQSSGGFGKRKHFEQFFSDRTNT</sequence>
<organism evidence="1 2">
    <name type="scientific">Hymenobacter amundsenii</name>
    <dbReference type="NCBI Taxonomy" id="2006685"/>
    <lineage>
        <taxon>Bacteria</taxon>
        <taxon>Pseudomonadati</taxon>
        <taxon>Bacteroidota</taxon>
        <taxon>Cytophagia</taxon>
        <taxon>Cytophagales</taxon>
        <taxon>Hymenobacteraceae</taxon>
        <taxon>Hymenobacter</taxon>
    </lineage>
</organism>
<evidence type="ECO:0000313" key="1">
    <source>
        <dbReference type="EMBL" id="OWP62080.1"/>
    </source>
</evidence>
<evidence type="ECO:0000313" key="2">
    <source>
        <dbReference type="Proteomes" id="UP000197277"/>
    </source>
</evidence>
<proteinExistence type="predicted"/>
<keyword evidence="2" id="KW-1185">Reference proteome</keyword>
<name>A0A246FHR9_9BACT</name>
<dbReference type="OrthoDB" id="886693at2"/>
<dbReference type="AlphaFoldDB" id="A0A246FHR9"/>
<accession>A0A246FHR9</accession>
<comment type="caution">
    <text evidence="1">The sequence shown here is derived from an EMBL/GenBank/DDBJ whole genome shotgun (WGS) entry which is preliminary data.</text>
</comment>
<protein>
    <submittedName>
        <fullName evidence="1">Uncharacterized protein</fullName>
    </submittedName>
</protein>
<reference evidence="1 2" key="1">
    <citation type="submission" date="2017-06" db="EMBL/GenBank/DDBJ databases">
        <title>Hymenobacter amundsenii sp. nov. isolated from regoliths in Antarctica.</title>
        <authorList>
            <person name="Sedlacek I."/>
            <person name="Kralova S."/>
            <person name="Pantucek R."/>
            <person name="Svec P."/>
            <person name="Holochova P."/>
            <person name="Stankova E."/>
            <person name="Vrbovska V."/>
            <person name="Busse H.-J."/>
        </authorList>
    </citation>
    <scope>NUCLEOTIDE SEQUENCE [LARGE SCALE GENOMIC DNA]</scope>
    <source>
        <strain evidence="1 2">CCM 8682</strain>
    </source>
</reference>
<dbReference type="Proteomes" id="UP000197277">
    <property type="component" value="Unassembled WGS sequence"/>
</dbReference>
<dbReference type="EMBL" id="NIRR01000033">
    <property type="protein sequence ID" value="OWP62080.1"/>
    <property type="molecule type" value="Genomic_DNA"/>
</dbReference>
<gene>
    <name evidence="1" type="ORF">CDA63_16020</name>
</gene>
<dbReference type="RefSeq" id="WP_088465470.1">
    <property type="nucleotide sequence ID" value="NZ_NIRR01000033.1"/>
</dbReference>